<dbReference type="AlphaFoldDB" id="F8FJH8"/>
<gene>
    <name evidence="1" type="ordered locus">KNP414_04296</name>
</gene>
<dbReference type="KEGG" id="pms:KNP414_04296"/>
<dbReference type="Proteomes" id="UP000006620">
    <property type="component" value="Chromosome"/>
</dbReference>
<protein>
    <submittedName>
        <fullName evidence="1">Uncharacterized protein</fullName>
    </submittedName>
</protein>
<reference evidence="2" key="1">
    <citation type="submission" date="2011-06" db="EMBL/GenBank/DDBJ databases">
        <title>Complete genome sequence of Paenibacillus mucilaginosus KNP414.</title>
        <authorList>
            <person name="Wang J."/>
            <person name="Hu S."/>
            <person name="Hu X."/>
            <person name="Zhang B."/>
            <person name="Dong D."/>
            <person name="Zhang S."/>
            <person name="Zhao K."/>
            <person name="Wu D."/>
        </authorList>
    </citation>
    <scope>NUCLEOTIDE SEQUENCE [LARGE SCALE GENOMIC DNA]</scope>
    <source>
        <strain evidence="2">KNP414</strain>
    </source>
</reference>
<name>F8FJH8_PAEMK</name>
<dbReference type="HOGENOM" id="CLU_3202876_0_0_9"/>
<evidence type="ECO:0000313" key="2">
    <source>
        <dbReference type="Proteomes" id="UP000006620"/>
    </source>
</evidence>
<dbReference type="EMBL" id="CP002869">
    <property type="protein sequence ID" value="AEI42828.1"/>
    <property type="molecule type" value="Genomic_DNA"/>
</dbReference>
<reference evidence="1 2" key="2">
    <citation type="journal article" date="2013" name="Genome Announc.">
        <title>Genome Sequence of Growth-Improving Paenibacillus mucilaginosus Strain KNP414.</title>
        <authorList>
            <person name="Lu J.J."/>
            <person name="Wang J.F."/>
            <person name="Hu X.F."/>
        </authorList>
    </citation>
    <scope>NUCLEOTIDE SEQUENCE [LARGE SCALE GENOMIC DNA]</scope>
    <source>
        <strain evidence="1 2">KNP414</strain>
    </source>
</reference>
<organism evidence="1 2">
    <name type="scientific">Paenibacillus mucilaginosus (strain KNP414)</name>
    <dbReference type="NCBI Taxonomy" id="1036673"/>
    <lineage>
        <taxon>Bacteria</taxon>
        <taxon>Bacillati</taxon>
        <taxon>Bacillota</taxon>
        <taxon>Bacilli</taxon>
        <taxon>Bacillales</taxon>
        <taxon>Paenibacillaceae</taxon>
        <taxon>Paenibacillus</taxon>
    </lineage>
</organism>
<accession>F8FJH8</accession>
<proteinExistence type="predicted"/>
<evidence type="ECO:0000313" key="1">
    <source>
        <dbReference type="EMBL" id="AEI42828.1"/>
    </source>
</evidence>
<sequence length="45" mass="5339">MDDLYPEYNHNVELADSEAFEHVRTYQQKTMRMVGISLLKHFPLA</sequence>